<sequence>MECTNRRGNESHASAPRRPLDETVTWLNPLSTFQGSLLTRVTYAEGAVTSAQTLTADVDGDPATHELVPGLPPRRSVTNIGDSCCPPAYRADELSATLPHFLTNKSVYMRIPASNVPRFF</sequence>
<gene>
    <name evidence="2" type="ORF">GWI33_008190</name>
</gene>
<reference evidence="2" key="1">
    <citation type="submission" date="2020-08" db="EMBL/GenBank/DDBJ databases">
        <title>Genome sequencing and assembly of the red palm weevil Rhynchophorus ferrugineus.</title>
        <authorList>
            <person name="Dias G.B."/>
            <person name="Bergman C.M."/>
            <person name="Manee M."/>
        </authorList>
    </citation>
    <scope>NUCLEOTIDE SEQUENCE</scope>
    <source>
        <strain evidence="2">AA-2017</strain>
        <tissue evidence="2">Whole larva</tissue>
    </source>
</reference>
<dbReference type="Proteomes" id="UP000625711">
    <property type="component" value="Unassembled WGS sequence"/>
</dbReference>
<dbReference type="AlphaFoldDB" id="A0A834IGY6"/>
<proteinExistence type="predicted"/>
<dbReference type="EMBL" id="JAACXV010000396">
    <property type="protein sequence ID" value="KAF7278568.1"/>
    <property type="molecule type" value="Genomic_DNA"/>
</dbReference>
<accession>A0A834IGY6</accession>
<comment type="caution">
    <text evidence="2">The sequence shown here is derived from an EMBL/GenBank/DDBJ whole genome shotgun (WGS) entry which is preliminary data.</text>
</comment>
<evidence type="ECO:0000256" key="1">
    <source>
        <dbReference type="SAM" id="MobiDB-lite"/>
    </source>
</evidence>
<keyword evidence="3" id="KW-1185">Reference proteome</keyword>
<name>A0A834IGY6_RHYFE</name>
<evidence type="ECO:0000313" key="2">
    <source>
        <dbReference type="EMBL" id="KAF7278568.1"/>
    </source>
</evidence>
<evidence type="ECO:0000313" key="3">
    <source>
        <dbReference type="Proteomes" id="UP000625711"/>
    </source>
</evidence>
<feature type="region of interest" description="Disordered" evidence="1">
    <location>
        <begin position="1"/>
        <end position="20"/>
    </location>
</feature>
<feature type="region of interest" description="Disordered" evidence="1">
    <location>
        <begin position="60"/>
        <end position="79"/>
    </location>
</feature>
<protein>
    <submittedName>
        <fullName evidence="2">Uncharacterized protein</fullName>
    </submittedName>
</protein>
<organism evidence="2 3">
    <name type="scientific">Rhynchophorus ferrugineus</name>
    <name type="common">Red palm weevil</name>
    <name type="synonym">Curculio ferrugineus</name>
    <dbReference type="NCBI Taxonomy" id="354439"/>
    <lineage>
        <taxon>Eukaryota</taxon>
        <taxon>Metazoa</taxon>
        <taxon>Ecdysozoa</taxon>
        <taxon>Arthropoda</taxon>
        <taxon>Hexapoda</taxon>
        <taxon>Insecta</taxon>
        <taxon>Pterygota</taxon>
        <taxon>Neoptera</taxon>
        <taxon>Endopterygota</taxon>
        <taxon>Coleoptera</taxon>
        <taxon>Polyphaga</taxon>
        <taxon>Cucujiformia</taxon>
        <taxon>Curculionidae</taxon>
        <taxon>Dryophthorinae</taxon>
        <taxon>Rhynchophorus</taxon>
    </lineage>
</organism>
<feature type="compositionally biased region" description="Basic and acidic residues" evidence="1">
    <location>
        <begin position="1"/>
        <end position="10"/>
    </location>
</feature>